<dbReference type="SUPFAM" id="SSF56801">
    <property type="entry name" value="Acetyl-CoA synthetase-like"/>
    <property type="match status" value="1"/>
</dbReference>
<feature type="compositionally biased region" description="Polar residues" evidence="1">
    <location>
        <begin position="171"/>
        <end position="191"/>
    </location>
</feature>
<dbReference type="OrthoDB" id="10253869at2759"/>
<dbReference type="PANTHER" id="PTHR24096:SF267">
    <property type="entry name" value="MALONATE--COA LIGASE ACSF3, MITOCHONDRIAL"/>
    <property type="match status" value="1"/>
</dbReference>
<dbReference type="InterPro" id="IPR036736">
    <property type="entry name" value="ACP-like_sf"/>
</dbReference>
<dbReference type="InterPro" id="IPR001031">
    <property type="entry name" value="Thioesterase"/>
</dbReference>
<dbReference type="Proteomes" id="UP000799757">
    <property type="component" value="Unassembled WGS sequence"/>
</dbReference>
<dbReference type="PROSITE" id="PS00455">
    <property type="entry name" value="AMP_BINDING"/>
    <property type="match status" value="1"/>
</dbReference>
<sequence>MAIFNNSPRFETLLEECANGQAGVIFYSAKNTPPEYLSYRELRNEALHKASCLRGYHGFVPGRIVLVHFRSHRENMLWFWASILAGCIPAMSTPLVNNREGRISHLAHLHRLLLDPIVITSQELMSSDFAESALRCVATEVIETLGHASLKDNIDGHTSPKGNIDGPAETWSDSTISSEDGMGSSNSVQNDTIDKDTPWDAQNLLDQLTSLEGVAALMLTSGSTGAAKAVCLSHEQILTACKGKLSHMPLPQGAVVLNWIGLDHVGSLTELHLTAMIAGCDQVHVPTAEVIVDPLVFLRLLSKHRVARTFAPNFMLAKLQQLLDTTPTSDTHGIHLHDLLYLISGGEPNSVNICVQLSEHLQRLGAPTTSTITPGFGMTETCAGSIYSRKCPDVDVQTGTEFTALGTCVPGIEMRVNEGSLEVRGPIVFQRYFNNAEATQAAFTDDGWFRTGDTATIDTSGMLRLIGRSKDIIIVNGVKYLPQELEGALNQAQIAGVALSSVVCFAYRPAGASTEHIQVVYQREYDAHDRKGRVDTLQAIIRTVVSFAGARPRVLPLAPGRLERSTLGKLSRAKVRASLLNGDYQDEAEIDTQVLEESRKQHAEGPGTAAEKILMIVFGNLQLGSPEMGIDTPILDTGVTSVDLIRLKRAVEKDFEINDIPIITVITNATIRTLAAAIERLQAEQHSISYSPIVTLQPNGDKTPLFLVHPGIGEMLVFLGLVQYFPDRPIYAMRARGLNEGEDPFTNQEEVITTYHRELKKKQPHGPYAIAGYSYGSMLAFEIAKILEADGDRVQFLGSFNLPPHIKTRMRKLDWTAGMVHIAHFCSIITEQRSEELLHELRPLPHDEQVTRLLAESDPQRCADLALTHAGLHNWTDVSWSLQKIGWDYDPSGDVAHMDIFYCQPLKDVASNRVDYRKNHLNHWVNFIRSDVKFWEVDGQHYTMIGPEHVPKFQQTLKKALAARGL</sequence>
<feature type="domain" description="Carrier" evidence="2">
    <location>
        <begin position="604"/>
        <end position="682"/>
    </location>
</feature>
<organism evidence="3 4">
    <name type="scientific">Melanomma pulvis-pyrius CBS 109.77</name>
    <dbReference type="NCBI Taxonomy" id="1314802"/>
    <lineage>
        <taxon>Eukaryota</taxon>
        <taxon>Fungi</taxon>
        <taxon>Dikarya</taxon>
        <taxon>Ascomycota</taxon>
        <taxon>Pezizomycotina</taxon>
        <taxon>Dothideomycetes</taxon>
        <taxon>Pleosporomycetidae</taxon>
        <taxon>Pleosporales</taxon>
        <taxon>Melanommataceae</taxon>
        <taxon>Melanomma</taxon>
    </lineage>
</organism>
<feature type="region of interest" description="Disordered" evidence="1">
    <location>
        <begin position="153"/>
        <end position="195"/>
    </location>
</feature>
<dbReference type="InterPro" id="IPR009081">
    <property type="entry name" value="PP-bd_ACP"/>
</dbReference>
<evidence type="ECO:0000313" key="4">
    <source>
        <dbReference type="Proteomes" id="UP000799757"/>
    </source>
</evidence>
<evidence type="ECO:0000313" key="3">
    <source>
        <dbReference type="EMBL" id="KAF2793762.1"/>
    </source>
</evidence>
<dbReference type="InterPro" id="IPR045851">
    <property type="entry name" value="AMP-bd_C_sf"/>
</dbReference>
<name>A0A6A6XBF9_9PLEO</name>
<dbReference type="AlphaFoldDB" id="A0A6A6XBF9"/>
<dbReference type="Gene3D" id="3.40.50.12780">
    <property type="entry name" value="N-terminal domain of ligase-like"/>
    <property type="match status" value="1"/>
</dbReference>
<dbReference type="GO" id="GO:0031957">
    <property type="term" value="F:very long-chain fatty acid-CoA ligase activity"/>
    <property type="evidence" value="ECO:0007669"/>
    <property type="project" value="TreeGrafter"/>
</dbReference>
<dbReference type="Gene3D" id="3.40.50.1820">
    <property type="entry name" value="alpha/beta hydrolase"/>
    <property type="match status" value="1"/>
</dbReference>
<protein>
    <submittedName>
        <fullName evidence="3">Putative polyketide synthase PksJ</fullName>
    </submittedName>
</protein>
<dbReference type="InterPro" id="IPR020845">
    <property type="entry name" value="AMP-binding_CS"/>
</dbReference>
<dbReference type="Pfam" id="PF00975">
    <property type="entry name" value="Thioesterase"/>
    <property type="match status" value="1"/>
</dbReference>
<keyword evidence="4" id="KW-1185">Reference proteome</keyword>
<reference evidence="3" key="1">
    <citation type="journal article" date="2020" name="Stud. Mycol.">
        <title>101 Dothideomycetes genomes: a test case for predicting lifestyles and emergence of pathogens.</title>
        <authorList>
            <person name="Haridas S."/>
            <person name="Albert R."/>
            <person name="Binder M."/>
            <person name="Bloem J."/>
            <person name="Labutti K."/>
            <person name="Salamov A."/>
            <person name="Andreopoulos B."/>
            <person name="Baker S."/>
            <person name="Barry K."/>
            <person name="Bills G."/>
            <person name="Bluhm B."/>
            <person name="Cannon C."/>
            <person name="Castanera R."/>
            <person name="Culley D."/>
            <person name="Daum C."/>
            <person name="Ezra D."/>
            <person name="Gonzalez J."/>
            <person name="Henrissat B."/>
            <person name="Kuo A."/>
            <person name="Liang C."/>
            <person name="Lipzen A."/>
            <person name="Lutzoni F."/>
            <person name="Magnuson J."/>
            <person name="Mondo S."/>
            <person name="Nolan M."/>
            <person name="Ohm R."/>
            <person name="Pangilinan J."/>
            <person name="Park H.-J."/>
            <person name="Ramirez L."/>
            <person name="Alfaro M."/>
            <person name="Sun H."/>
            <person name="Tritt A."/>
            <person name="Yoshinaga Y."/>
            <person name="Zwiers L.-H."/>
            <person name="Turgeon B."/>
            <person name="Goodwin S."/>
            <person name="Spatafora J."/>
            <person name="Crous P."/>
            <person name="Grigoriev I."/>
        </authorList>
    </citation>
    <scope>NUCLEOTIDE SEQUENCE</scope>
    <source>
        <strain evidence="3">CBS 109.77</strain>
    </source>
</reference>
<dbReference type="Gene3D" id="1.10.1200.10">
    <property type="entry name" value="ACP-like"/>
    <property type="match status" value="1"/>
</dbReference>
<dbReference type="EMBL" id="MU001915">
    <property type="protein sequence ID" value="KAF2793762.1"/>
    <property type="molecule type" value="Genomic_DNA"/>
</dbReference>
<dbReference type="InterPro" id="IPR029058">
    <property type="entry name" value="AB_hydrolase_fold"/>
</dbReference>
<evidence type="ECO:0000256" key="1">
    <source>
        <dbReference type="SAM" id="MobiDB-lite"/>
    </source>
</evidence>
<dbReference type="GO" id="GO:0006633">
    <property type="term" value="P:fatty acid biosynthetic process"/>
    <property type="evidence" value="ECO:0007669"/>
    <property type="project" value="TreeGrafter"/>
</dbReference>
<dbReference type="InterPro" id="IPR000873">
    <property type="entry name" value="AMP-dep_synth/lig_dom"/>
</dbReference>
<evidence type="ECO:0000259" key="2">
    <source>
        <dbReference type="PROSITE" id="PS50075"/>
    </source>
</evidence>
<dbReference type="SUPFAM" id="SSF47336">
    <property type="entry name" value="ACP-like"/>
    <property type="match status" value="1"/>
</dbReference>
<dbReference type="PANTHER" id="PTHR24096">
    <property type="entry name" value="LONG-CHAIN-FATTY-ACID--COA LIGASE"/>
    <property type="match status" value="1"/>
</dbReference>
<dbReference type="Pfam" id="PF00550">
    <property type="entry name" value="PP-binding"/>
    <property type="match status" value="1"/>
</dbReference>
<dbReference type="Pfam" id="PF00501">
    <property type="entry name" value="AMP-binding"/>
    <property type="match status" value="1"/>
</dbReference>
<gene>
    <name evidence="3" type="ORF">K505DRAFT_385042</name>
</gene>
<dbReference type="SUPFAM" id="SSF53474">
    <property type="entry name" value="alpha/beta-Hydrolases"/>
    <property type="match status" value="1"/>
</dbReference>
<dbReference type="PROSITE" id="PS50075">
    <property type="entry name" value="CARRIER"/>
    <property type="match status" value="1"/>
</dbReference>
<proteinExistence type="predicted"/>
<accession>A0A6A6XBF9</accession>
<dbReference type="InterPro" id="IPR042099">
    <property type="entry name" value="ANL_N_sf"/>
</dbReference>
<dbReference type="Gene3D" id="3.30.300.30">
    <property type="match status" value="1"/>
</dbReference>